<evidence type="ECO:0000313" key="2">
    <source>
        <dbReference type="Proteomes" id="UP000466445"/>
    </source>
</evidence>
<protein>
    <submittedName>
        <fullName evidence="1">Uncharacterized protein</fullName>
    </submittedName>
</protein>
<reference evidence="1 2" key="1">
    <citation type="journal article" date="2019" name="Emerg. Microbes Infect.">
        <title>Comprehensive subspecies identification of 175 nontuberculous mycobacteria species based on 7547 genomic profiles.</title>
        <authorList>
            <person name="Matsumoto Y."/>
            <person name="Kinjo T."/>
            <person name="Motooka D."/>
            <person name="Nabeya D."/>
            <person name="Jung N."/>
            <person name="Uechi K."/>
            <person name="Horii T."/>
            <person name="Iida T."/>
            <person name="Fujita J."/>
            <person name="Nakamura S."/>
        </authorList>
    </citation>
    <scope>NUCLEOTIDE SEQUENCE [LARGE SCALE GENOMIC DNA]</scope>
    <source>
        <strain evidence="1 2">JCM 30395</strain>
    </source>
</reference>
<proteinExistence type="predicted"/>
<organism evidence="1 2">
    <name type="scientific">Mycolicibacterium sarraceniae</name>
    <dbReference type="NCBI Taxonomy" id="1534348"/>
    <lineage>
        <taxon>Bacteria</taxon>
        <taxon>Bacillati</taxon>
        <taxon>Actinomycetota</taxon>
        <taxon>Actinomycetes</taxon>
        <taxon>Mycobacteriales</taxon>
        <taxon>Mycobacteriaceae</taxon>
        <taxon>Mycolicibacterium</taxon>
    </lineage>
</organism>
<dbReference type="RefSeq" id="WP_163696123.1">
    <property type="nucleotide sequence ID" value="NZ_AP022595.1"/>
</dbReference>
<dbReference type="EMBL" id="AP022595">
    <property type="protein sequence ID" value="BBY58552.1"/>
    <property type="molecule type" value="Genomic_DNA"/>
</dbReference>
<accession>A0A7I7SNK6</accession>
<dbReference type="AlphaFoldDB" id="A0A7I7SNK6"/>
<sequence length="87" mass="9403">MRFYRKNLLETDYRAGFPIPAVAVEAGEPGTPNPVVTAARRIAAADSVAVFEDLGTQQAGPWRNREVSETMLPGHASFPCTASNQIN</sequence>
<dbReference type="Proteomes" id="UP000466445">
    <property type="component" value="Chromosome"/>
</dbReference>
<gene>
    <name evidence="1" type="ORF">MSAR_16880</name>
</gene>
<keyword evidence="2" id="KW-1185">Reference proteome</keyword>
<name>A0A7I7SNK6_9MYCO</name>
<dbReference type="KEGG" id="msar:MSAR_16880"/>
<evidence type="ECO:0000313" key="1">
    <source>
        <dbReference type="EMBL" id="BBY58552.1"/>
    </source>
</evidence>